<dbReference type="Proteomes" id="UP000319976">
    <property type="component" value="Chromosome"/>
</dbReference>
<dbReference type="EMBL" id="CP036316">
    <property type="protein sequence ID" value="QDT62895.1"/>
    <property type="molecule type" value="Genomic_DNA"/>
</dbReference>
<dbReference type="PANTHER" id="PTHR44943:SF8">
    <property type="entry name" value="TPR REPEAT-CONTAINING PROTEIN MJ0263"/>
    <property type="match status" value="1"/>
</dbReference>
<evidence type="ECO:0000256" key="4">
    <source>
        <dbReference type="SAM" id="SignalP"/>
    </source>
</evidence>
<dbReference type="SUPFAM" id="SSF48452">
    <property type="entry name" value="TPR-like"/>
    <property type="match status" value="6"/>
</dbReference>
<evidence type="ECO:0000313" key="7">
    <source>
        <dbReference type="Proteomes" id="UP000319976"/>
    </source>
</evidence>
<evidence type="ECO:0000256" key="2">
    <source>
        <dbReference type="ARBA" id="ARBA00022803"/>
    </source>
</evidence>
<keyword evidence="1" id="KW-0677">Repeat</keyword>
<sequence length="1408" mass="156859" precursor="true">MKRFNWKFLAILAVVVLVCAGATHAVHLMQVDRVEATLKKRAVSLEETDSSAALKYFNQYLLLVPDDHEVRAKVANLTIEQANSQNDYMAAFRHFEQLLRSEPERTRERRQLIELLLQLGRFKDAEYHTDILAEVDANLRETGDAEIEFLRGVCAQGRKKYDRAEEYLRQAIDGGYREVQAYGYLANLLDNELNKSERAEEVLDEMVAARPQDPEAYLTRAGYRLGKTDYSGARKDARRAESFEGDQTEVALVLAQVAVSDSSTTTEDRDEVLARLKAAIEEVPEDGRLYRLAARLEVAAGNPERATELLQHGHRVVPGDLFLSLLLADILISTDQISEANAIVEQLRSNLQASAYVSFLEGTIASREDRHVEATNFYQEAIKKSQPGSKLALLSRERLANALREIGDADQRIAELKRLIELDPTETDAIFELAETLQSEGRRDEALKTYRLAGDGPQAALGIARLLVDDFRSSPRSDAAFAEASHALDRAAVLGANSVAVGLMRVDLMLARGDTQKAIDLLEQLRKANPDAGLVRLATARLFLRNRQWERFDKALAQPMPNPTLEVQRRSLLAVALAARNTGQMASSFDVLAEGMDKFPKRDQAALHDLFSQLLIARGEQDAGWEQLKQAAELVPDSLDYQFRIALRALKTDKELAEQALGEIERIEGAEGPHTLAVQVAGELVDPETDIAAVRQELKRKLDLATSQRPAWDYPYVLTGRMHERLENTEATAEAYRRAIELGNRDVSVMQTTLNLLWQLKRYDETESLLAMVRQDLNPAVSQQMDRAVAEASVRALDFERGLDLAKQAGSAIDSPAGRVWLAQMQASAGQTDEAKETLQHAVQDFPDAVELRFTLMNLLIRNGDRQGAEQILEEGKEVLQRDGNELLWARGNELVGRRERALELYQQAYENNPDDVQAISNLAQFHVKYGQFDQAEPLLSRLLDPSLAVAPQVREQVKQALVGIYATRGDQGMARALELLEPKEVGAEGQSAQLQQARLLARLNNQAARQKAMVILESLQQAGKLNVTDTVLLSRLYDFFGRTSDADALWRGILESDSENPVLVANAAVRALGSNRLEEASTLVQTLERLQPNQFPTVRLSAELRFRLGQTERGFELLDDYISKAENSTANDTVRATQVLSYVSTVGAASVADSGAVSAINSYTENLYERLIDELPESMTLQYMGWSARHDRLPKAMELCDQLRGGTLQWRALSVMVDAFRVVDSMPEQQQQLRDWLESGLKQEPGSVTGLLALSNLCDLLKDYDAAINAHRQVLELDPENVVSLNNLSWLLSMTDGDTEEALKLIDKAIGPQQLQPSLVDTRGTILIMAERYDDAAGDLKRSLQLNDLPLTRLHLAIALHMSGSIDAAKKLAASAWERGLKPKSLHPLEMKRFSELVGEELMNPLP</sequence>
<dbReference type="SMART" id="SM00028">
    <property type="entry name" value="TPR"/>
    <property type="match status" value="9"/>
</dbReference>
<dbReference type="InterPro" id="IPR005158">
    <property type="entry name" value="BTAD"/>
</dbReference>
<evidence type="ECO:0000313" key="6">
    <source>
        <dbReference type="EMBL" id="QDT62895.1"/>
    </source>
</evidence>
<organism evidence="6 7">
    <name type="scientific">Calycomorphotria hydatis</name>
    <dbReference type="NCBI Taxonomy" id="2528027"/>
    <lineage>
        <taxon>Bacteria</taxon>
        <taxon>Pseudomonadati</taxon>
        <taxon>Planctomycetota</taxon>
        <taxon>Planctomycetia</taxon>
        <taxon>Planctomycetales</taxon>
        <taxon>Planctomycetaceae</taxon>
        <taxon>Calycomorphotria</taxon>
    </lineage>
</organism>
<dbReference type="Pfam" id="PF13181">
    <property type="entry name" value="TPR_8"/>
    <property type="match status" value="1"/>
</dbReference>
<feature type="signal peptide" evidence="4">
    <location>
        <begin position="1"/>
        <end position="25"/>
    </location>
</feature>
<dbReference type="Pfam" id="PF03704">
    <property type="entry name" value="BTAD"/>
    <property type="match status" value="1"/>
</dbReference>
<dbReference type="InterPro" id="IPR011990">
    <property type="entry name" value="TPR-like_helical_dom_sf"/>
</dbReference>
<dbReference type="InterPro" id="IPR051685">
    <property type="entry name" value="Ycf3/AcsC/BcsC/TPR_MFPF"/>
</dbReference>
<protein>
    <submittedName>
        <fullName evidence="6">Tetratricopeptide repeat protein</fullName>
    </submittedName>
</protein>
<evidence type="ECO:0000256" key="3">
    <source>
        <dbReference type="PROSITE-ProRule" id="PRU00339"/>
    </source>
</evidence>
<evidence type="ECO:0000256" key="1">
    <source>
        <dbReference type="ARBA" id="ARBA00022737"/>
    </source>
</evidence>
<proteinExistence type="predicted"/>
<feature type="chain" id="PRO_5022120597" evidence="4">
    <location>
        <begin position="26"/>
        <end position="1408"/>
    </location>
</feature>
<dbReference type="InterPro" id="IPR019734">
    <property type="entry name" value="TPR_rpt"/>
</dbReference>
<dbReference type="KEGG" id="chya:V22_00930"/>
<keyword evidence="2 3" id="KW-0802">TPR repeat</keyword>
<name>A0A517T3E1_9PLAN</name>
<dbReference type="Pfam" id="PF14559">
    <property type="entry name" value="TPR_19"/>
    <property type="match status" value="2"/>
</dbReference>
<evidence type="ECO:0000259" key="5">
    <source>
        <dbReference type="Pfam" id="PF03704"/>
    </source>
</evidence>
<feature type="domain" description="Bacterial transcriptional activator" evidence="5">
    <location>
        <begin position="390"/>
        <end position="455"/>
    </location>
</feature>
<keyword evidence="4" id="KW-0732">Signal</keyword>
<dbReference type="Pfam" id="PF13432">
    <property type="entry name" value="TPR_16"/>
    <property type="match status" value="2"/>
</dbReference>
<dbReference type="PANTHER" id="PTHR44943">
    <property type="entry name" value="CELLULOSE SYNTHASE OPERON PROTEIN C"/>
    <property type="match status" value="1"/>
</dbReference>
<accession>A0A517T3E1</accession>
<reference evidence="6 7" key="1">
    <citation type="submission" date="2019-02" db="EMBL/GenBank/DDBJ databases">
        <title>Deep-cultivation of Planctomycetes and their phenomic and genomic characterization uncovers novel biology.</title>
        <authorList>
            <person name="Wiegand S."/>
            <person name="Jogler M."/>
            <person name="Boedeker C."/>
            <person name="Pinto D."/>
            <person name="Vollmers J."/>
            <person name="Rivas-Marin E."/>
            <person name="Kohn T."/>
            <person name="Peeters S.H."/>
            <person name="Heuer A."/>
            <person name="Rast P."/>
            <person name="Oberbeckmann S."/>
            <person name="Bunk B."/>
            <person name="Jeske O."/>
            <person name="Meyerdierks A."/>
            <person name="Storesund J.E."/>
            <person name="Kallscheuer N."/>
            <person name="Luecker S."/>
            <person name="Lage O.M."/>
            <person name="Pohl T."/>
            <person name="Merkel B.J."/>
            <person name="Hornburger P."/>
            <person name="Mueller R.-W."/>
            <person name="Bruemmer F."/>
            <person name="Labrenz M."/>
            <person name="Spormann A.M."/>
            <person name="Op den Camp H."/>
            <person name="Overmann J."/>
            <person name="Amann R."/>
            <person name="Jetten M.S.M."/>
            <person name="Mascher T."/>
            <person name="Medema M.H."/>
            <person name="Devos D.P."/>
            <person name="Kaster A.-K."/>
            <person name="Ovreas L."/>
            <person name="Rohde M."/>
            <person name="Galperin M.Y."/>
            <person name="Jogler C."/>
        </authorList>
    </citation>
    <scope>NUCLEOTIDE SEQUENCE [LARGE SCALE GENOMIC DNA]</scope>
    <source>
        <strain evidence="6 7">V22</strain>
    </source>
</reference>
<gene>
    <name evidence="6" type="ORF">V22_00930</name>
</gene>
<keyword evidence="7" id="KW-1185">Reference proteome</keyword>
<dbReference type="Gene3D" id="1.25.40.10">
    <property type="entry name" value="Tetratricopeptide repeat domain"/>
    <property type="match status" value="7"/>
</dbReference>
<feature type="repeat" description="TPR" evidence="3">
    <location>
        <begin position="1249"/>
        <end position="1282"/>
    </location>
</feature>
<dbReference type="PROSITE" id="PS50005">
    <property type="entry name" value="TPR"/>
    <property type="match status" value="1"/>
</dbReference>